<dbReference type="AlphaFoldDB" id="M8DIV3"/>
<evidence type="ECO:0000313" key="3">
    <source>
        <dbReference type="Proteomes" id="UP000012081"/>
    </source>
</evidence>
<name>M8DIV3_9BACL</name>
<proteinExistence type="predicted"/>
<dbReference type="RefSeq" id="WP_003386815.1">
    <property type="nucleotide sequence ID" value="NZ_APBN01000002.1"/>
</dbReference>
<comment type="caution">
    <text evidence="2">The sequence shown here is derived from an EMBL/GenBank/DDBJ whole genome shotgun (WGS) entry which is preliminary data.</text>
</comment>
<dbReference type="STRING" id="1300222.I532_05100"/>
<gene>
    <name evidence="2" type="ORF">I532_05100</name>
</gene>
<accession>M8DIV3</accession>
<organism evidence="2 3">
    <name type="scientific">Brevibacillus borstelensis AK1</name>
    <dbReference type="NCBI Taxonomy" id="1300222"/>
    <lineage>
        <taxon>Bacteria</taxon>
        <taxon>Bacillati</taxon>
        <taxon>Bacillota</taxon>
        <taxon>Bacilli</taxon>
        <taxon>Bacillales</taxon>
        <taxon>Paenibacillaceae</taxon>
        <taxon>Brevibacillus</taxon>
    </lineage>
</organism>
<sequence length="80" mass="8795">MDNASGKQLSTEIEPGISLSANTGGSPSVGKDQNGMLQAGQEQERAEVPVDRSGHKREQAELPEAWLRFFEEVRKRVAEK</sequence>
<reference evidence="2 3" key="1">
    <citation type="submission" date="2013-03" db="EMBL/GenBank/DDBJ databases">
        <title>Assembly of a new bacterial strain Brevibacillus borstelensis AK1.</title>
        <authorList>
            <person name="Rajan I."/>
            <person name="PoliReddy D."/>
            <person name="Sugumar T."/>
            <person name="Rathinam K."/>
            <person name="Alqarawi S."/>
            <person name="Khalil A.B."/>
            <person name="Sivakumar N."/>
        </authorList>
    </citation>
    <scope>NUCLEOTIDE SEQUENCE [LARGE SCALE GENOMIC DNA]</scope>
    <source>
        <strain evidence="2 3">AK1</strain>
    </source>
</reference>
<feature type="compositionally biased region" description="Basic and acidic residues" evidence="1">
    <location>
        <begin position="42"/>
        <end position="59"/>
    </location>
</feature>
<evidence type="ECO:0000313" key="2">
    <source>
        <dbReference type="EMBL" id="EMT53362.1"/>
    </source>
</evidence>
<keyword evidence="3" id="KW-1185">Reference proteome</keyword>
<dbReference type="Proteomes" id="UP000012081">
    <property type="component" value="Unassembled WGS sequence"/>
</dbReference>
<dbReference type="EMBL" id="APBN01000002">
    <property type="protein sequence ID" value="EMT53362.1"/>
    <property type="molecule type" value="Genomic_DNA"/>
</dbReference>
<feature type="region of interest" description="Disordered" evidence="1">
    <location>
        <begin position="1"/>
        <end position="59"/>
    </location>
</feature>
<feature type="compositionally biased region" description="Polar residues" evidence="1">
    <location>
        <begin position="1"/>
        <end position="11"/>
    </location>
</feature>
<dbReference type="PATRIC" id="fig|1300222.3.peg.1043"/>
<protein>
    <submittedName>
        <fullName evidence="2">Uncharacterized protein</fullName>
    </submittedName>
</protein>
<evidence type="ECO:0000256" key="1">
    <source>
        <dbReference type="SAM" id="MobiDB-lite"/>
    </source>
</evidence>